<evidence type="ECO:0000313" key="5">
    <source>
        <dbReference type="EMBL" id="KAL3691514.1"/>
    </source>
</evidence>
<dbReference type="EMBL" id="JBJQOH010000003">
    <property type="protein sequence ID" value="KAL3691514.1"/>
    <property type="molecule type" value="Genomic_DNA"/>
</dbReference>
<dbReference type="InterPro" id="IPR001404">
    <property type="entry name" value="Hsp90_fam"/>
</dbReference>
<evidence type="ECO:0000256" key="1">
    <source>
        <dbReference type="ARBA" id="ARBA00008239"/>
    </source>
</evidence>
<comment type="caution">
    <text evidence="5">The sequence shown here is derived from an EMBL/GenBank/DDBJ whole genome shotgun (WGS) entry which is preliminary data.</text>
</comment>
<evidence type="ECO:0000256" key="4">
    <source>
        <dbReference type="ARBA" id="ARBA00023186"/>
    </source>
</evidence>
<organism evidence="5 6">
    <name type="scientific">Riccia sorocarpa</name>
    <dbReference type="NCBI Taxonomy" id="122646"/>
    <lineage>
        <taxon>Eukaryota</taxon>
        <taxon>Viridiplantae</taxon>
        <taxon>Streptophyta</taxon>
        <taxon>Embryophyta</taxon>
        <taxon>Marchantiophyta</taxon>
        <taxon>Marchantiopsida</taxon>
        <taxon>Marchantiidae</taxon>
        <taxon>Marchantiales</taxon>
        <taxon>Ricciaceae</taxon>
        <taxon>Riccia</taxon>
    </lineage>
</organism>
<accession>A0ABD3HMC6</accession>
<reference evidence="5 6" key="1">
    <citation type="submission" date="2024-09" db="EMBL/GenBank/DDBJ databases">
        <title>Chromosome-scale assembly of Riccia sorocarpa.</title>
        <authorList>
            <person name="Paukszto L."/>
        </authorList>
    </citation>
    <scope>NUCLEOTIDE SEQUENCE [LARGE SCALE GENOMIC DNA]</scope>
    <source>
        <strain evidence="5">LP-2024</strain>
        <tissue evidence="5">Aerial parts of the thallus</tissue>
    </source>
</reference>
<dbReference type="Proteomes" id="UP001633002">
    <property type="component" value="Unassembled WGS sequence"/>
</dbReference>
<keyword evidence="4" id="KW-0143">Chaperone</keyword>
<proteinExistence type="inferred from homology"/>
<sequence length="323" mass="36509">MSLFRRRTIEKPVRFKGNPALSCAIQVSRLLDLIVYSLYSHKELFLRKLVSNASDVDKSRFSCVTDPSSIEAQLKLGNSNSERSRERDNYYHEKEDCASWDNSIGQFGVGLGLYSAFLVADKVSTNCSKRGGRGVCSLATVAKRRGRGVCSLDSVAKKSWLTKESIEDMDVKKSVADFALAVLAELPTTVEEIDEKPTYLPSLPQLGYAEILGYMPIDCNDETSESMNMWIDNAKAQNQIFKAKRKNACTPSTLKEILHHFEQEFDPDIPTRKEATTMVLRLTSVIKLMHVKALRVTYDLPVMMLVNCRYQKRKLCMENQRGP</sequence>
<evidence type="ECO:0000256" key="2">
    <source>
        <dbReference type="ARBA" id="ARBA00022741"/>
    </source>
</evidence>
<dbReference type="AlphaFoldDB" id="A0ABD3HMC6"/>
<dbReference type="SUPFAM" id="SSF55874">
    <property type="entry name" value="ATPase domain of HSP90 chaperone/DNA topoisomerase II/histidine kinase"/>
    <property type="match status" value="1"/>
</dbReference>
<keyword evidence="6" id="KW-1185">Reference proteome</keyword>
<dbReference type="GO" id="GO:0005524">
    <property type="term" value="F:ATP binding"/>
    <property type="evidence" value="ECO:0007669"/>
    <property type="project" value="UniProtKB-KW"/>
</dbReference>
<dbReference type="Gene3D" id="3.30.565.10">
    <property type="entry name" value="Histidine kinase-like ATPase, C-terminal domain"/>
    <property type="match status" value="2"/>
</dbReference>
<evidence type="ECO:0000313" key="6">
    <source>
        <dbReference type="Proteomes" id="UP001633002"/>
    </source>
</evidence>
<protein>
    <submittedName>
        <fullName evidence="5">Uncharacterized protein</fullName>
    </submittedName>
</protein>
<dbReference type="InterPro" id="IPR036890">
    <property type="entry name" value="HATPase_C_sf"/>
</dbReference>
<keyword evidence="3" id="KW-0067">ATP-binding</keyword>
<comment type="similarity">
    <text evidence="1">Belongs to the heat shock protein 90 family.</text>
</comment>
<keyword evidence="2" id="KW-0547">Nucleotide-binding</keyword>
<dbReference type="PANTHER" id="PTHR11528">
    <property type="entry name" value="HEAT SHOCK PROTEIN 90 FAMILY MEMBER"/>
    <property type="match status" value="1"/>
</dbReference>
<evidence type="ECO:0000256" key="3">
    <source>
        <dbReference type="ARBA" id="ARBA00022840"/>
    </source>
</evidence>
<name>A0ABD3HMC6_9MARC</name>
<gene>
    <name evidence="5" type="ORF">R1sor_005165</name>
</gene>